<dbReference type="NCBIfam" id="TIGR00573">
    <property type="entry name" value="dnaq"/>
    <property type="match status" value="1"/>
</dbReference>
<sequence>MYAILDIETTGGQYNEEGITEIAIYKFDGHEIVDQFISLVNPEKPIQPFVVKLTGINNAMLRSAPKFYEVAKRIIEITEGCIIVAHNAQFDYRVLRTEFRNLGYNFEKQTLCTVELSQKLLPEQKSHSLGKLVRALGIPMSDRHRATGDAMATVQLFKLLLAKDTEKEILTSLIKTEQKKGISPKLLDLVDGIPSVTGLYYIYNEKGDIIYLGKSKNIKKRVNQHFTSVARKSKKIQREAFSVQYEETGSELIALLKECQEIKVNKPVYNRALKKTVFPWSLYAEKDSHGYLCLKIQKTDNRKKEVVSFPGIVEARTALFAIVEKYNLCQKINEISSSEKEHCFPYELSNCNGACLGHETPETYNQRVLEFINNNSFHNQSMIIIDRGRAVDERSAVLIENGVYKGYAFYNLNYQITNINILKNILTPMDNNKDVKKIIQDYLRKKKGLKIVRL</sequence>
<dbReference type="SUPFAM" id="SSF53098">
    <property type="entry name" value="Ribonuclease H-like"/>
    <property type="match status" value="1"/>
</dbReference>
<keyword evidence="2" id="KW-0269">Exonuclease</keyword>
<feature type="domain" description="GIY-YIG" evidence="1">
    <location>
        <begin position="195"/>
        <end position="271"/>
    </location>
</feature>
<dbReference type="SMART" id="SM00465">
    <property type="entry name" value="GIYc"/>
    <property type="match status" value="1"/>
</dbReference>
<dbReference type="CDD" id="cd10434">
    <property type="entry name" value="GIY-YIG_UvrC_Cho"/>
    <property type="match status" value="1"/>
</dbReference>
<dbReference type="InterPro" id="IPR036397">
    <property type="entry name" value="RNaseH_sf"/>
</dbReference>
<dbReference type="Pfam" id="PF01541">
    <property type="entry name" value="GIY-YIG"/>
    <property type="match status" value="1"/>
</dbReference>
<comment type="caution">
    <text evidence="2">The sequence shown here is derived from an EMBL/GenBank/DDBJ whole genome shotgun (WGS) entry which is preliminary data.</text>
</comment>
<dbReference type="InterPro" id="IPR006054">
    <property type="entry name" value="DnaQ"/>
</dbReference>
<reference evidence="3" key="1">
    <citation type="journal article" date="2019" name="Int. J. Syst. Evol. Microbiol.">
        <title>The Global Catalogue of Microorganisms (GCM) 10K type strain sequencing project: providing services to taxonomists for standard genome sequencing and annotation.</title>
        <authorList>
            <consortium name="The Broad Institute Genomics Platform"/>
            <consortium name="The Broad Institute Genome Sequencing Center for Infectious Disease"/>
            <person name="Wu L."/>
            <person name="Ma J."/>
        </authorList>
    </citation>
    <scope>NUCLEOTIDE SEQUENCE [LARGE SCALE GENOMIC DNA]</scope>
    <source>
        <strain evidence="3">KCTC 42107</strain>
    </source>
</reference>
<keyword evidence="3" id="KW-1185">Reference proteome</keyword>
<evidence type="ECO:0000259" key="1">
    <source>
        <dbReference type="PROSITE" id="PS50164"/>
    </source>
</evidence>
<evidence type="ECO:0000313" key="3">
    <source>
        <dbReference type="Proteomes" id="UP001597480"/>
    </source>
</evidence>
<dbReference type="PROSITE" id="PS50164">
    <property type="entry name" value="GIY_YIG"/>
    <property type="match status" value="1"/>
</dbReference>
<dbReference type="RefSeq" id="WP_379820595.1">
    <property type="nucleotide sequence ID" value="NZ_JBHUMD010000011.1"/>
</dbReference>
<dbReference type="InterPro" id="IPR047296">
    <property type="entry name" value="GIY-YIG_UvrC_Cho"/>
</dbReference>
<dbReference type="SUPFAM" id="SSF82771">
    <property type="entry name" value="GIY-YIG endonuclease"/>
    <property type="match status" value="1"/>
</dbReference>
<dbReference type="InterPro" id="IPR013520">
    <property type="entry name" value="Ribonucl_H"/>
</dbReference>
<dbReference type="GO" id="GO:0004527">
    <property type="term" value="F:exonuclease activity"/>
    <property type="evidence" value="ECO:0007669"/>
    <property type="project" value="UniProtKB-KW"/>
</dbReference>
<dbReference type="EMBL" id="JBHUMD010000011">
    <property type="protein sequence ID" value="MFD2602100.1"/>
    <property type="molecule type" value="Genomic_DNA"/>
</dbReference>
<name>A0ABW5NUS1_9FLAO</name>
<accession>A0ABW5NUS1</accession>
<dbReference type="InterPro" id="IPR035901">
    <property type="entry name" value="GIY-YIG_endonuc_sf"/>
</dbReference>
<dbReference type="Gene3D" id="3.30.420.10">
    <property type="entry name" value="Ribonuclease H-like superfamily/Ribonuclease H"/>
    <property type="match status" value="1"/>
</dbReference>
<keyword evidence="2" id="KW-0540">Nuclease</keyword>
<dbReference type="InterPro" id="IPR012337">
    <property type="entry name" value="RNaseH-like_sf"/>
</dbReference>
<dbReference type="PANTHER" id="PTHR30231:SF37">
    <property type="entry name" value="EXODEOXYRIBONUCLEASE 10"/>
    <property type="match status" value="1"/>
</dbReference>
<dbReference type="Pfam" id="PF00929">
    <property type="entry name" value="RNase_T"/>
    <property type="match status" value="1"/>
</dbReference>
<protein>
    <submittedName>
        <fullName evidence="2">Exonuclease domain-containing protein</fullName>
    </submittedName>
</protein>
<gene>
    <name evidence="2" type="ORF">ACFSR3_08530</name>
</gene>
<dbReference type="SMART" id="SM00479">
    <property type="entry name" value="EXOIII"/>
    <property type="match status" value="1"/>
</dbReference>
<keyword evidence="2" id="KW-0378">Hydrolase</keyword>
<dbReference type="PANTHER" id="PTHR30231">
    <property type="entry name" value="DNA POLYMERASE III SUBUNIT EPSILON"/>
    <property type="match status" value="1"/>
</dbReference>
<evidence type="ECO:0000313" key="2">
    <source>
        <dbReference type="EMBL" id="MFD2602100.1"/>
    </source>
</evidence>
<dbReference type="InterPro" id="IPR000305">
    <property type="entry name" value="GIY-YIG_endonuc"/>
</dbReference>
<organism evidence="2 3">
    <name type="scientific">Flavobacterium suzhouense</name>
    <dbReference type="NCBI Taxonomy" id="1529638"/>
    <lineage>
        <taxon>Bacteria</taxon>
        <taxon>Pseudomonadati</taxon>
        <taxon>Bacteroidota</taxon>
        <taxon>Flavobacteriia</taxon>
        <taxon>Flavobacteriales</taxon>
        <taxon>Flavobacteriaceae</taxon>
        <taxon>Flavobacterium</taxon>
    </lineage>
</organism>
<dbReference type="Gene3D" id="3.40.1440.10">
    <property type="entry name" value="GIY-YIG endonuclease"/>
    <property type="match status" value="1"/>
</dbReference>
<dbReference type="CDD" id="cd06127">
    <property type="entry name" value="DEDDh"/>
    <property type="match status" value="1"/>
</dbReference>
<proteinExistence type="predicted"/>
<dbReference type="Proteomes" id="UP001597480">
    <property type="component" value="Unassembled WGS sequence"/>
</dbReference>